<accession>A0ABZ2BU31</accession>
<dbReference type="RefSeq" id="WP_187432073.1">
    <property type="nucleotide sequence ID" value="NZ_CP143423.1"/>
</dbReference>
<dbReference type="Proteomes" id="UP001318682">
    <property type="component" value="Chromosome"/>
</dbReference>
<evidence type="ECO:0008006" key="3">
    <source>
        <dbReference type="Google" id="ProtNLM"/>
    </source>
</evidence>
<proteinExistence type="predicted"/>
<keyword evidence="2" id="KW-1185">Reference proteome</keyword>
<organism evidence="1 2">
    <name type="scientific">Roseobacter fucihabitans</name>
    <dbReference type="NCBI Taxonomy" id="1537242"/>
    <lineage>
        <taxon>Bacteria</taxon>
        <taxon>Pseudomonadati</taxon>
        <taxon>Pseudomonadota</taxon>
        <taxon>Alphaproteobacteria</taxon>
        <taxon>Rhodobacterales</taxon>
        <taxon>Roseobacteraceae</taxon>
        <taxon>Roseobacter</taxon>
    </lineage>
</organism>
<reference evidence="2" key="2">
    <citation type="submission" date="2024-01" db="EMBL/GenBank/DDBJ databases">
        <title>Roseobacter fucihabitans sp. nov., isolated from the brown alga Fucus spiralis.</title>
        <authorList>
            <person name="Hahnke S."/>
            <person name="Berger M."/>
            <person name="Schlingloff A."/>
            <person name="Athale I."/>
            <person name="Neumann-Schaal M."/>
            <person name="Adenaya A."/>
            <person name="Poehlein A."/>
            <person name="Daniel R."/>
            <person name="Pertersen J."/>
            <person name="Brinkhoff T."/>
        </authorList>
    </citation>
    <scope>NUCLEOTIDE SEQUENCE [LARGE SCALE GENOMIC DNA]</scope>
    <source>
        <strain evidence="2">B14</strain>
    </source>
</reference>
<name>A0ABZ2BU31_9RHOB</name>
<evidence type="ECO:0000313" key="1">
    <source>
        <dbReference type="EMBL" id="WVX49427.1"/>
    </source>
</evidence>
<dbReference type="EMBL" id="CP143423">
    <property type="protein sequence ID" value="WVX49427.1"/>
    <property type="molecule type" value="Genomic_DNA"/>
</dbReference>
<gene>
    <name evidence="1" type="ORF">ROLI_025210</name>
</gene>
<evidence type="ECO:0000313" key="2">
    <source>
        <dbReference type="Proteomes" id="UP001318682"/>
    </source>
</evidence>
<dbReference type="Pfam" id="PF11294">
    <property type="entry name" value="DUF3095"/>
    <property type="match status" value="1"/>
</dbReference>
<sequence>MAEAEFYDRLVRTTSFDALCDLASFTPMPETWVVGVCDVVNSTTEVANGRYKTVNMVGAAVISAQINAIGNRPFPFVFGGDGASFAIPPEHADAAEQALRAVQRWALDEFDIGLRAGLVPVHDIRAAGMDIGVARFQASAGADYAMFNGGGVSWAEAALKSGVFGFEPAPRGTVPDLTGLSCRWSPTASQNGTILSLLVQPARGAADARFNAVAAEIITLSANLARGGHPVPDAGPGTQWPPPGVTLEAHARKGKGSLGASRRKILLETLIAWVLFRTGWTIGGFSAGHYARVTGRNSDFRKYDDGLKMTLDCDSTTLAEIKTILVRAQEDGIVQYGLFEQKEAMMTCIVPSVMRDDHIHFVDGAAGGYTQAAKMIKARN</sequence>
<dbReference type="InterPro" id="IPR021445">
    <property type="entry name" value="DUF3095"/>
</dbReference>
<protein>
    <recommendedName>
        <fullName evidence="3">Adenylate cyclase</fullName>
    </recommendedName>
</protein>
<reference evidence="1 2" key="1">
    <citation type="submission" date="2015-07" db="EMBL/GenBank/DDBJ databases">
        <authorList>
            <person name="Voget S."/>
            <person name="Dogs M."/>
            <person name="Brinkhoff T.H."/>
            <person name="Daniel R."/>
        </authorList>
    </citation>
    <scope>NUCLEOTIDE SEQUENCE [LARGE SCALE GENOMIC DNA]</scope>
    <source>
        <strain evidence="1 2">B14</strain>
    </source>
</reference>